<proteinExistence type="predicted"/>
<dbReference type="InterPro" id="IPR008977">
    <property type="entry name" value="PHM/PNGase_F_dom_sf"/>
</dbReference>
<dbReference type="SUPFAM" id="SSF52833">
    <property type="entry name" value="Thioredoxin-like"/>
    <property type="match status" value="1"/>
</dbReference>
<dbReference type="Pfam" id="PF00578">
    <property type="entry name" value="AhpC-TSA"/>
    <property type="match status" value="1"/>
</dbReference>
<dbReference type="InterPro" id="IPR036249">
    <property type="entry name" value="Thioredoxin-like_sf"/>
</dbReference>
<dbReference type="PANTHER" id="PTHR43640">
    <property type="entry name" value="OS07G0260300 PROTEIN"/>
    <property type="match status" value="1"/>
</dbReference>
<dbReference type="InterPro" id="IPR014784">
    <property type="entry name" value="Cu2_ascorb_mOase-like_C"/>
</dbReference>
<keyword evidence="1" id="KW-1015">Disulfide bond</keyword>
<dbReference type="GO" id="GO:0016853">
    <property type="term" value="F:isomerase activity"/>
    <property type="evidence" value="ECO:0007669"/>
    <property type="project" value="UniProtKB-KW"/>
</dbReference>
<dbReference type="Pfam" id="PF13202">
    <property type="entry name" value="EF-hand_5"/>
    <property type="match status" value="2"/>
</dbReference>
<dbReference type="SUPFAM" id="SSF46626">
    <property type="entry name" value="Cytochrome c"/>
    <property type="match status" value="1"/>
</dbReference>
<dbReference type="InterPro" id="IPR018247">
    <property type="entry name" value="EF_Hand_1_Ca_BS"/>
</dbReference>
<dbReference type="InterPro" id="IPR011992">
    <property type="entry name" value="EF-hand-dom_pair"/>
</dbReference>
<dbReference type="InterPro" id="IPR036939">
    <property type="entry name" value="Cu2_ascorb_mOase_N_sf"/>
</dbReference>
<evidence type="ECO:0000256" key="1">
    <source>
        <dbReference type="ARBA" id="ARBA00023157"/>
    </source>
</evidence>
<name>A0ABQ1JYA4_9PROT</name>
<dbReference type="RefSeq" id="WP_198943719.1">
    <property type="nucleotide sequence ID" value="NZ_BMKF01000002.1"/>
</dbReference>
<dbReference type="InterPro" id="IPR002048">
    <property type="entry name" value="EF_hand_dom"/>
</dbReference>
<feature type="signal peptide" evidence="2">
    <location>
        <begin position="1"/>
        <end position="21"/>
    </location>
</feature>
<organism evidence="5 6">
    <name type="scientific">Henriciella pelagia</name>
    <dbReference type="NCBI Taxonomy" id="1977912"/>
    <lineage>
        <taxon>Bacteria</taxon>
        <taxon>Pseudomonadati</taxon>
        <taxon>Pseudomonadota</taxon>
        <taxon>Alphaproteobacteria</taxon>
        <taxon>Hyphomonadales</taxon>
        <taxon>Hyphomonadaceae</taxon>
        <taxon>Henriciella</taxon>
    </lineage>
</organism>
<dbReference type="PROSITE" id="PS50222">
    <property type="entry name" value="EF_HAND_2"/>
    <property type="match status" value="1"/>
</dbReference>
<dbReference type="SUPFAM" id="SSF49742">
    <property type="entry name" value="PHM/PNGase F"/>
    <property type="match status" value="2"/>
</dbReference>
<evidence type="ECO:0000313" key="5">
    <source>
        <dbReference type="EMBL" id="GGB78462.1"/>
    </source>
</evidence>
<evidence type="ECO:0000259" key="4">
    <source>
        <dbReference type="PROSITE" id="PS51352"/>
    </source>
</evidence>
<evidence type="ECO:0000259" key="3">
    <source>
        <dbReference type="PROSITE" id="PS50222"/>
    </source>
</evidence>
<dbReference type="InterPro" id="IPR000866">
    <property type="entry name" value="AhpC/TSA"/>
</dbReference>
<dbReference type="Gene3D" id="3.40.30.10">
    <property type="entry name" value="Glutaredoxin"/>
    <property type="match status" value="1"/>
</dbReference>
<dbReference type="SUPFAM" id="SSF47473">
    <property type="entry name" value="EF-hand"/>
    <property type="match status" value="1"/>
</dbReference>
<feature type="domain" description="EF-hand" evidence="3">
    <location>
        <begin position="644"/>
        <end position="679"/>
    </location>
</feature>
<accession>A0ABQ1JYA4</accession>
<dbReference type="PANTHER" id="PTHR43640:SF1">
    <property type="entry name" value="THIOREDOXIN-DEPENDENT PEROXIREDOXIN"/>
    <property type="match status" value="1"/>
</dbReference>
<dbReference type="PROSITE" id="PS51352">
    <property type="entry name" value="THIOREDOXIN_2"/>
    <property type="match status" value="1"/>
</dbReference>
<comment type="caution">
    <text evidence="5">The sequence shown here is derived from an EMBL/GenBank/DDBJ whole genome shotgun (WGS) entry which is preliminary data.</text>
</comment>
<feature type="domain" description="Thioredoxin" evidence="4">
    <location>
        <begin position="48"/>
        <end position="193"/>
    </location>
</feature>
<dbReference type="InterPro" id="IPR036909">
    <property type="entry name" value="Cyt_c-like_dom_sf"/>
</dbReference>
<dbReference type="Gene3D" id="1.10.238.10">
    <property type="entry name" value="EF-hand"/>
    <property type="match status" value="1"/>
</dbReference>
<protein>
    <submittedName>
        <fullName evidence="5">Thiol-disulfide isomerase</fullName>
    </submittedName>
</protein>
<dbReference type="PROSITE" id="PS00018">
    <property type="entry name" value="EF_HAND_1"/>
    <property type="match status" value="1"/>
</dbReference>
<sequence>MKITAAHTLAMSVAAAALVTACSQSSTETQSGQTAHEMDMQHGEAPDVDVAEYADNFTLIDQNGEAHELFYHADAPAVVIMTHGNGCPIVRGAVPDYQKIAAQYEAQGIKFFMLNSNLQDTRESVKAEAEEYGVTLPVLIDENQLIGESLGVVRTAEVFVLDPAKGFKVVYHGPLDDRQSYERARAKADNHFLTEALDQIVAGQDVTVEGPVLSPGCLVNFPERDNREEHANISYASEVAPILLDKCADCHSVGGIAPWAMTDHQTVRGWAPMMREVIRTDRMPPWNADPHVGKWKDDKSLTNDEIKTLIHWIEAGAPRGDSESDPLAEANLQIPEWPLGEPDLILTLPAYDVPASGIIDYTYPVVENPLTEDKWIRATTVKAGAREVVHHVLSGYMSEVPEDGRGSTGRWEFSTGGYAVGAESTIAEDDIGTPMPAGGAIGFQMHYTPAGKPMTDVTQIGFYFHDEVPKYVSRSSVILDASIEIPPNTARHVETAYLEMPHDAILERVFPHAHYRGYASNMKIRFPDGREELLISLPKYDFNWQRGYEFDEPLEVPAGSLLIASYTYDNSENNFANPDPNAKVTWGEQSHEEMLYTSFSFRWADETSDNRKDEYQEALNANRLFGAMDDNIDGKIELAELRGMMGDRLKPVFPALDTDKSGALSKEEFAQMNAVMQRMRERARSSGQP</sequence>
<dbReference type="Gene3D" id="2.60.120.230">
    <property type="match status" value="1"/>
</dbReference>
<dbReference type="Gene3D" id="2.60.120.310">
    <property type="entry name" value="Copper type II, ascorbate-dependent monooxygenase, N-terminal domain"/>
    <property type="match status" value="1"/>
</dbReference>
<gene>
    <name evidence="5" type="ORF">GCM10011503_29110</name>
</gene>
<keyword evidence="2" id="KW-0732">Signal</keyword>
<keyword evidence="5" id="KW-0413">Isomerase</keyword>
<dbReference type="InterPro" id="IPR013766">
    <property type="entry name" value="Thioredoxin_domain"/>
</dbReference>
<reference evidence="6" key="1">
    <citation type="journal article" date="2019" name="Int. J. Syst. Evol. Microbiol.">
        <title>The Global Catalogue of Microorganisms (GCM) 10K type strain sequencing project: providing services to taxonomists for standard genome sequencing and annotation.</title>
        <authorList>
            <consortium name="The Broad Institute Genomics Platform"/>
            <consortium name="The Broad Institute Genome Sequencing Center for Infectious Disease"/>
            <person name="Wu L."/>
            <person name="Ma J."/>
        </authorList>
    </citation>
    <scope>NUCLEOTIDE SEQUENCE [LARGE SCALE GENOMIC DNA]</scope>
    <source>
        <strain evidence="6">CGMCC 1.15928</strain>
    </source>
</reference>
<evidence type="ECO:0000256" key="2">
    <source>
        <dbReference type="SAM" id="SignalP"/>
    </source>
</evidence>
<dbReference type="EMBL" id="BMKF01000002">
    <property type="protein sequence ID" value="GGB78462.1"/>
    <property type="molecule type" value="Genomic_DNA"/>
</dbReference>
<dbReference type="PROSITE" id="PS51257">
    <property type="entry name" value="PROKAR_LIPOPROTEIN"/>
    <property type="match status" value="1"/>
</dbReference>
<keyword evidence="6" id="KW-1185">Reference proteome</keyword>
<evidence type="ECO:0000313" key="6">
    <source>
        <dbReference type="Proteomes" id="UP000628854"/>
    </source>
</evidence>
<dbReference type="Proteomes" id="UP000628854">
    <property type="component" value="Unassembled WGS sequence"/>
</dbReference>
<dbReference type="InterPro" id="IPR047262">
    <property type="entry name" value="PRX-like1"/>
</dbReference>
<feature type="chain" id="PRO_5047281248" evidence="2">
    <location>
        <begin position="22"/>
        <end position="689"/>
    </location>
</feature>